<dbReference type="EMBL" id="JAFGDB010000105">
    <property type="protein sequence ID" value="MBN2067989.1"/>
    <property type="molecule type" value="Genomic_DNA"/>
</dbReference>
<accession>A0A938YPN9</accession>
<sequence length="58" mass="6189">MEERAQVSIEYLLMALFGITLAIIAAIVLDSIRGVALSAQGEILDYRDSAIAALLQAP</sequence>
<organism evidence="2 3">
    <name type="scientific">Candidatus Iainarchaeum sp</name>
    <dbReference type="NCBI Taxonomy" id="3101447"/>
    <lineage>
        <taxon>Archaea</taxon>
        <taxon>Candidatus Iainarchaeota</taxon>
        <taxon>Candidatus Iainarchaeia</taxon>
        <taxon>Candidatus Iainarchaeales</taxon>
        <taxon>Candidatus Iainarchaeaceae</taxon>
        <taxon>Candidatus Iainarchaeum</taxon>
    </lineage>
</organism>
<keyword evidence="1" id="KW-1133">Transmembrane helix</keyword>
<feature type="transmembrane region" description="Helical" evidence="1">
    <location>
        <begin position="12"/>
        <end position="29"/>
    </location>
</feature>
<comment type="caution">
    <text evidence="2">The sequence shown here is derived from an EMBL/GenBank/DDBJ whole genome shotgun (WGS) entry which is preliminary data.</text>
</comment>
<dbReference type="AlphaFoldDB" id="A0A938YPN9"/>
<evidence type="ECO:0000313" key="3">
    <source>
        <dbReference type="Proteomes" id="UP000809243"/>
    </source>
</evidence>
<proteinExistence type="predicted"/>
<evidence type="ECO:0008006" key="4">
    <source>
        <dbReference type="Google" id="ProtNLM"/>
    </source>
</evidence>
<keyword evidence="1" id="KW-0812">Transmembrane</keyword>
<evidence type="ECO:0000313" key="2">
    <source>
        <dbReference type="EMBL" id="MBN2067989.1"/>
    </source>
</evidence>
<reference evidence="2" key="1">
    <citation type="submission" date="2021-01" db="EMBL/GenBank/DDBJ databases">
        <title>Active Sulfur Cycling in an Early Earth Analoge.</title>
        <authorList>
            <person name="Hahn C.R."/>
            <person name="Youssef N.H."/>
            <person name="Elshahed M."/>
        </authorList>
    </citation>
    <scope>NUCLEOTIDE SEQUENCE</scope>
    <source>
        <strain evidence="2">Zod_Metabat.1151</strain>
    </source>
</reference>
<protein>
    <recommendedName>
        <fullName evidence="4">Class III signal peptide-containing protein</fullName>
    </recommendedName>
</protein>
<name>A0A938YPN9_9ARCH</name>
<keyword evidence="1" id="KW-0472">Membrane</keyword>
<gene>
    <name evidence="2" type="ORF">JW744_05975</name>
</gene>
<evidence type="ECO:0000256" key="1">
    <source>
        <dbReference type="SAM" id="Phobius"/>
    </source>
</evidence>
<dbReference type="Proteomes" id="UP000809243">
    <property type="component" value="Unassembled WGS sequence"/>
</dbReference>